<reference evidence="6" key="1">
    <citation type="journal article" date="2013" name="BMC Microbiol.">
        <title>Taxonomy and evolution of bacteriochlorophyll a-containing members of the OM60/NOR5 clade of marine gammaproteobacteria: description of Luminiphilus syltensis gen. nov., sp. nov., reclassification of Haliea rubra as Pseudohaliea rubra gen. nov., comb. nov., and emendation of Chromatocurvus halotolerans.</title>
        <authorList>
            <person name="Spring S."/>
            <person name="Riedel T."/>
            <person name="Sproer C."/>
            <person name="Yan S."/>
            <person name="Harder J."/>
            <person name="Fuchs B.M."/>
        </authorList>
    </citation>
    <scope>NUCLEOTIDE SEQUENCE [LARGE SCALE GENOMIC DNA]</scope>
    <source>
        <strain evidence="6">NOR51-B</strain>
    </source>
</reference>
<dbReference type="EMBL" id="DS999411">
    <property type="protein sequence ID" value="EED35816.1"/>
    <property type="molecule type" value="Genomic_DNA"/>
</dbReference>
<dbReference type="PIRSF" id="PIRSF018249">
    <property type="entry name" value="MyrA_prd"/>
    <property type="match status" value="1"/>
</dbReference>
<sequence>MRFRPLAVLRCPLDHLPLESEGGVLRCANQHSFDIATQGYVNLLGAQHKRSRDPGDTKEMVAARHRFLEAGYYQPLSDHLVHWLQSELQADSLVVDAGCGEGYYLRELRQHFLDAGQPEPRIVGFDISKWAVQRAARRFPATWMVASNRNIPLADNSVDVVLDVFGFPNVEEFSRVLKSSGFLVRVQAAPKHLLELRRIIYAKIESKDVVNSEPPGFARHSGARVTYDIDHLGSEGIGDLLLMTPHLFRASAEGKRRAAGLQVLAVTVDVSVDVFQRL</sequence>
<name>B8KTF0_9GAMM</name>
<feature type="domain" description="Methyltransferase" evidence="3">
    <location>
        <begin position="94"/>
        <end position="179"/>
    </location>
</feature>
<feature type="binding site" evidence="1">
    <location>
        <position position="27"/>
    </location>
    <ligand>
        <name>Zn(2+)</name>
        <dbReference type="ChEBI" id="CHEBI:29105"/>
    </ligand>
</feature>
<evidence type="ECO:0000259" key="4">
    <source>
        <dbReference type="Pfam" id="PF21302"/>
    </source>
</evidence>
<dbReference type="RefSeq" id="WP_009020562.1">
    <property type="nucleotide sequence ID" value="NZ_DS999411.1"/>
</dbReference>
<evidence type="ECO:0000313" key="6">
    <source>
        <dbReference type="Proteomes" id="UP000004699"/>
    </source>
</evidence>
<keyword evidence="1" id="KW-0862">Zinc</keyword>
<evidence type="ECO:0000256" key="2">
    <source>
        <dbReference type="PIRSR" id="PIRSR018249-2"/>
    </source>
</evidence>
<dbReference type="CDD" id="cd02440">
    <property type="entry name" value="AdoMet_MTases"/>
    <property type="match status" value="1"/>
</dbReference>
<evidence type="ECO:0000259" key="3">
    <source>
        <dbReference type="Pfam" id="PF13649"/>
    </source>
</evidence>
<proteinExistence type="predicted"/>
<dbReference type="AlphaFoldDB" id="B8KTF0"/>
<dbReference type="eggNOG" id="COG2226">
    <property type="taxonomic scope" value="Bacteria"/>
</dbReference>
<evidence type="ECO:0000256" key="1">
    <source>
        <dbReference type="PIRSR" id="PIRSR018249-1"/>
    </source>
</evidence>
<keyword evidence="1" id="KW-0479">Metal-binding</keyword>
<keyword evidence="5" id="KW-0808">Transferase</keyword>
<organism evidence="5 6">
    <name type="scientific">Luminiphilus syltensis NOR5-1B</name>
    <dbReference type="NCBI Taxonomy" id="565045"/>
    <lineage>
        <taxon>Bacteria</taxon>
        <taxon>Pseudomonadati</taxon>
        <taxon>Pseudomonadota</taxon>
        <taxon>Gammaproteobacteria</taxon>
        <taxon>Cellvibrionales</taxon>
        <taxon>Halieaceae</taxon>
        <taxon>Luminiphilus</taxon>
    </lineage>
</organism>
<dbReference type="PANTHER" id="PTHR43460:SF1">
    <property type="entry name" value="METHYLTRANSFERASE TYPE 11 DOMAIN-CONTAINING PROTEIN"/>
    <property type="match status" value="1"/>
</dbReference>
<evidence type="ECO:0000313" key="5">
    <source>
        <dbReference type="EMBL" id="EED35816.1"/>
    </source>
</evidence>
<feature type="domain" description="23S rRNA (guanine(745)-N(1))-methyltransferase N-terminal" evidence="4">
    <location>
        <begin position="10"/>
        <end position="52"/>
    </location>
</feature>
<dbReference type="SUPFAM" id="SSF53335">
    <property type="entry name" value="S-adenosyl-L-methionine-dependent methyltransferases"/>
    <property type="match status" value="1"/>
</dbReference>
<dbReference type="GO" id="GO:0032259">
    <property type="term" value="P:methylation"/>
    <property type="evidence" value="ECO:0007669"/>
    <property type="project" value="UniProtKB-KW"/>
</dbReference>
<dbReference type="InterPro" id="IPR048647">
    <property type="entry name" value="RlmA_N"/>
</dbReference>
<dbReference type="HOGENOM" id="CLU_050931_0_0_6"/>
<feature type="binding site" evidence="2">
    <location>
        <position position="73"/>
    </location>
    <ligand>
        <name>S-adenosyl-L-methionine</name>
        <dbReference type="ChEBI" id="CHEBI:59789"/>
    </ligand>
</feature>
<keyword evidence="2" id="KW-0949">S-adenosyl-L-methionine</keyword>
<feature type="binding site" evidence="2">
    <location>
        <position position="192"/>
    </location>
    <ligand>
        <name>S-adenosyl-L-methionine</name>
        <dbReference type="ChEBI" id="CHEBI:59789"/>
    </ligand>
</feature>
<dbReference type="GO" id="GO:0046872">
    <property type="term" value="F:metal ion binding"/>
    <property type="evidence" value="ECO:0007669"/>
    <property type="project" value="UniProtKB-KW"/>
</dbReference>
<dbReference type="InterPro" id="IPR029063">
    <property type="entry name" value="SAM-dependent_MTases_sf"/>
</dbReference>
<dbReference type="Pfam" id="PF13649">
    <property type="entry name" value="Methyltransf_25"/>
    <property type="match status" value="1"/>
</dbReference>
<dbReference type="Pfam" id="PF21302">
    <property type="entry name" value="Zn_ribbon_RlmA"/>
    <property type="match status" value="1"/>
</dbReference>
<dbReference type="PANTHER" id="PTHR43460">
    <property type="entry name" value="METHYLTRANSFERASE"/>
    <property type="match status" value="1"/>
</dbReference>
<dbReference type="OrthoDB" id="108476at2"/>
<dbReference type="Gene3D" id="3.40.50.150">
    <property type="entry name" value="Vaccinia Virus protein VP39"/>
    <property type="match status" value="1"/>
</dbReference>
<gene>
    <name evidence="5" type="ORF">NOR51B_1763</name>
</gene>
<feature type="binding site" evidence="2">
    <location>
        <begin position="101"/>
        <end position="102"/>
    </location>
    <ligand>
        <name>S-adenosyl-L-methionine</name>
        <dbReference type="ChEBI" id="CHEBI:59789"/>
    </ligand>
</feature>
<keyword evidence="5" id="KW-0489">Methyltransferase</keyword>
<dbReference type="InterPro" id="IPR041698">
    <property type="entry name" value="Methyltransf_25"/>
</dbReference>
<protein>
    <submittedName>
        <fullName evidence="5">rRNA (Guanine-N(1)-)-methyltransferase</fullName>
    </submittedName>
</protein>
<dbReference type="STRING" id="565045.NOR51B_1763"/>
<feature type="binding site" evidence="1">
    <location>
        <position position="31"/>
    </location>
    <ligand>
        <name>Zn(2+)</name>
        <dbReference type="ChEBI" id="CHEBI:29105"/>
    </ligand>
</feature>
<keyword evidence="6" id="KW-1185">Reference proteome</keyword>
<dbReference type="Proteomes" id="UP000004699">
    <property type="component" value="Unassembled WGS sequence"/>
</dbReference>
<accession>B8KTF0</accession>
<dbReference type="InterPro" id="IPR016718">
    <property type="entry name" value="rRNA_m1G-MeTrfase_A_prd"/>
</dbReference>
<dbReference type="GO" id="GO:0008168">
    <property type="term" value="F:methyltransferase activity"/>
    <property type="evidence" value="ECO:0007669"/>
    <property type="project" value="UniProtKB-KW"/>
</dbReference>
<dbReference type="InterPro" id="IPR052939">
    <property type="entry name" value="23S_rRNA_MeTrnsfrase_RlmA"/>
</dbReference>